<dbReference type="SMART" id="SM00935">
    <property type="entry name" value="OmpH"/>
    <property type="match status" value="1"/>
</dbReference>
<gene>
    <name evidence="5" type="ORF">D3H65_13010</name>
</gene>
<evidence type="ECO:0000256" key="3">
    <source>
        <dbReference type="SAM" id="Coils"/>
    </source>
</evidence>
<evidence type="ECO:0000256" key="2">
    <source>
        <dbReference type="ARBA" id="ARBA00022729"/>
    </source>
</evidence>
<dbReference type="PANTHER" id="PTHR35089">
    <property type="entry name" value="CHAPERONE PROTEIN SKP"/>
    <property type="match status" value="1"/>
</dbReference>
<dbReference type="EMBL" id="CP032157">
    <property type="protein sequence ID" value="AXY74847.1"/>
    <property type="molecule type" value="Genomic_DNA"/>
</dbReference>
<name>A0A3B7MM89_9BACT</name>
<dbReference type="GO" id="GO:0051082">
    <property type="term" value="F:unfolded protein binding"/>
    <property type="evidence" value="ECO:0007669"/>
    <property type="project" value="InterPro"/>
</dbReference>
<dbReference type="SUPFAM" id="SSF111384">
    <property type="entry name" value="OmpH-like"/>
    <property type="match status" value="1"/>
</dbReference>
<protein>
    <submittedName>
        <fullName evidence="5">OmpH family outer membrane protein</fullName>
    </submittedName>
</protein>
<organism evidence="5 6">
    <name type="scientific">Paraflavitalea soli</name>
    <dbReference type="NCBI Taxonomy" id="2315862"/>
    <lineage>
        <taxon>Bacteria</taxon>
        <taxon>Pseudomonadati</taxon>
        <taxon>Bacteroidota</taxon>
        <taxon>Chitinophagia</taxon>
        <taxon>Chitinophagales</taxon>
        <taxon>Chitinophagaceae</taxon>
        <taxon>Paraflavitalea</taxon>
    </lineage>
</organism>
<dbReference type="KEGG" id="pseg:D3H65_13010"/>
<accession>A0A3B7MM89</accession>
<dbReference type="Gene3D" id="3.30.910.20">
    <property type="entry name" value="Skp domain"/>
    <property type="match status" value="1"/>
</dbReference>
<evidence type="ECO:0000313" key="6">
    <source>
        <dbReference type="Proteomes" id="UP000263900"/>
    </source>
</evidence>
<sequence length="188" mass="20793">MQKRFSLVIVVLALVLSAGSVSAQNKIGYISLQELIVAMPEFKKANADMADYQNALQQQANEYQESYQRLDSMFVADSAKWTPAQKQVKRRQLNEAYLKAANFSQQEAPKMLQQKEQELLGPIQQKAMQTAQAVGKENGFTYILSKEQLISFPPGDDILPLAAKKLNITLTKPTDAPAPAATPPAKKP</sequence>
<proteinExistence type="inferred from homology"/>
<dbReference type="Proteomes" id="UP000263900">
    <property type="component" value="Chromosome"/>
</dbReference>
<dbReference type="PANTHER" id="PTHR35089:SF1">
    <property type="entry name" value="CHAPERONE PROTEIN SKP"/>
    <property type="match status" value="1"/>
</dbReference>
<keyword evidence="3" id="KW-0175">Coiled coil</keyword>
<dbReference type="GO" id="GO:0050821">
    <property type="term" value="P:protein stabilization"/>
    <property type="evidence" value="ECO:0007669"/>
    <property type="project" value="TreeGrafter"/>
</dbReference>
<dbReference type="RefSeq" id="WP_119050730.1">
    <property type="nucleotide sequence ID" value="NZ_CP032157.1"/>
</dbReference>
<keyword evidence="6" id="KW-1185">Reference proteome</keyword>
<dbReference type="OrthoDB" id="1524711at2"/>
<dbReference type="InterPro" id="IPR024930">
    <property type="entry name" value="Skp_dom_sf"/>
</dbReference>
<evidence type="ECO:0000313" key="5">
    <source>
        <dbReference type="EMBL" id="AXY74847.1"/>
    </source>
</evidence>
<evidence type="ECO:0000256" key="4">
    <source>
        <dbReference type="SAM" id="SignalP"/>
    </source>
</evidence>
<dbReference type="Pfam" id="PF03938">
    <property type="entry name" value="OmpH"/>
    <property type="match status" value="1"/>
</dbReference>
<comment type="similarity">
    <text evidence="1">Belongs to the Skp family.</text>
</comment>
<dbReference type="AlphaFoldDB" id="A0A3B7MM89"/>
<dbReference type="GO" id="GO:0005829">
    <property type="term" value="C:cytosol"/>
    <property type="evidence" value="ECO:0007669"/>
    <property type="project" value="TreeGrafter"/>
</dbReference>
<keyword evidence="2 4" id="KW-0732">Signal</keyword>
<dbReference type="InterPro" id="IPR005632">
    <property type="entry name" value="Chaperone_Skp"/>
</dbReference>
<feature type="signal peptide" evidence="4">
    <location>
        <begin position="1"/>
        <end position="23"/>
    </location>
</feature>
<feature type="coiled-coil region" evidence="3">
    <location>
        <begin position="42"/>
        <end position="73"/>
    </location>
</feature>
<reference evidence="5 6" key="1">
    <citation type="submission" date="2018-09" db="EMBL/GenBank/DDBJ databases">
        <title>Genome sequencing of strain 6GH32-13.</title>
        <authorList>
            <person name="Weon H.-Y."/>
            <person name="Heo J."/>
            <person name="Kwon S.-W."/>
        </authorList>
    </citation>
    <scope>NUCLEOTIDE SEQUENCE [LARGE SCALE GENOMIC DNA]</scope>
    <source>
        <strain evidence="5 6">5GH32-13</strain>
    </source>
</reference>
<feature type="chain" id="PRO_5017666001" evidence="4">
    <location>
        <begin position="24"/>
        <end position="188"/>
    </location>
</feature>
<evidence type="ECO:0000256" key="1">
    <source>
        <dbReference type="ARBA" id="ARBA00009091"/>
    </source>
</evidence>